<dbReference type="InterPro" id="IPR022385">
    <property type="entry name" value="Rhs_assc_core"/>
</dbReference>
<gene>
    <name evidence="1" type="ORF">SAMN04487772_102185</name>
</gene>
<dbReference type="InterPro" id="IPR050708">
    <property type="entry name" value="T6SS_VgrG/RHS"/>
</dbReference>
<dbReference type="PANTHER" id="PTHR32305">
    <property type="match status" value="1"/>
</dbReference>
<dbReference type="InterPro" id="IPR042047">
    <property type="entry name" value="SleB_dom1"/>
</dbReference>
<dbReference type="STRING" id="29364.SAMN04487772_102185"/>
<evidence type="ECO:0000313" key="2">
    <source>
        <dbReference type="Proteomes" id="UP000199800"/>
    </source>
</evidence>
<sequence length="403" mass="47324">MKNEGTTGLLEQKTYHYDKEYPDRMIQFDNNTIKYDELGNPTHYGKWTMEWEQGRKLVELSSGTDNIIRYKYDDRNRIAKIVNGIETSYQYIGGKVYKQWDKKNNMIFHMDRNCDYLGFTLNGQKYQYVKNLLGDVIAVEDVNGKNICSYEYDPWGNCVITGDMQIGCMNPIRYRGYYFDNETGFYYLGSRYYNPETERFINADEYSLCIDNNQNMYKYCENNPMYYIDSKGFFAMQNSHVIEYVKDQVYYYINNKVDNIPTDVKYLIATVDGEAEGENGYCRKAVACAIVNRCQQRYFSDGSFQDTVSRASQYSSYKGPLYQKCMRYLNSRDGSSQLYENIITTSLKVAYRIVSDSTSDRVLFYSPQSMEDGLPPKTWNFSKLKEVTVNGVDKNKFRFFNLN</sequence>
<dbReference type="Proteomes" id="UP000199800">
    <property type="component" value="Unassembled WGS sequence"/>
</dbReference>
<dbReference type="Gene3D" id="1.10.10.2520">
    <property type="entry name" value="Cell wall hydrolase SleB, domain 1"/>
    <property type="match status" value="1"/>
</dbReference>
<dbReference type="PANTHER" id="PTHR32305:SF17">
    <property type="entry name" value="TRNA NUCLEASE WAPA"/>
    <property type="match status" value="1"/>
</dbReference>
<protein>
    <submittedName>
        <fullName evidence="1">RHS repeat-associated core domain-containing protein</fullName>
    </submittedName>
</protein>
<keyword evidence="2" id="KW-1185">Reference proteome</keyword>
<name>A0A1H9YSM3_9FIRM</name>
<dbReference type="OrthoDB" id="9815752at2"/>
<dbReference type="RefSeq" id="WP_092475746.1">
    <property type="nucleotide sequence ID" value="NZ_FOHN01000002.1"/>
</dbReference>
<proteinExistence type="predicted"/>
<dbReference type="AlphaFoldDB" id="A0A1H9YSM3"/>
<dbReference type="NCBIfam" id="TIGR03696">
    <property type="entry name" value="Rhs_assc_core"/>
    <property type="match status" value="1"/>
</dbReference>
<dbReference type="EMBL" id="FOHN01000002">
    <property type="protein sequence ID" value="SES72127.1"/>
    <property type="molecule type" value="Genomic_DNA"/>
</dbReference>
<dbReference type="Gene3D" id="2.180.10.10">
    <property type="entry name" value="RHS repeat-associated core"/>
    <property type="match status" value="1"/>
</dbReference>
<accession>A0A1H9YSM3</accession>
<evidence type="ECO:0000313" key="1">
    <source>
        <dbReference type="EMBL" id="SES72127.1"/>
    </source>
</evidence>
<organism evidence="1 2">
    <name type="scientific">[Clostridium] polysaccharolyticum</name>
    <dbReference type="NCBI Taxonomy" id="29364"/>
    <lineage>
        <taxon>Bacteria</taxon>
        <taxon>Bacillati</taxon>
        <taxon>Bacillota</taxon>
        <taxon>Clostridia</taxon>
        <taxon>Lachnospirales</taxon>
        <taxon>Lachnospiraceae</taxon>
    </lineage>
</organism>
<reference evidence="1 2" key="1">
    <citation type="submission" date="2016-10" db="EMBL/GenBank/DDBJ databases">
        <authorList>
            <person name="de Groot N.N."/>
        </authorList>
    </citation>
    <scope>NUCLEOTIDE SEQUENCE [LARGE SCALE GENOMIC DNA]</scope>
    <source>
        <strain evidence="1 2">DSM 1801</strain>
    </source>
</reference>